<dbReference type="Gene3D" id="3.40.50.300">
    <property type="entry name" value="P-loop containing nucleotide triphosphate hydrolases"/>
    <property type="match status" value="1"/>
</dbReference>
<comment type="similarity">
    <text evidence="7">Belongs to the shikimate kinase family.</text>
</comment>
<comment type="caution">
    <text evidence="8">The sequence shown here is derived from an EMBL/GenBank/DDBJ whole genome shotgun (WGS) entry which is preliminary data.</text>
</comment>
<keyword evidence="7" id="KW-0479">Metal-binding</keyword>
<dbReference type="InterPro" id="IPR027417">
    <property type="entry name" value="P-loop_NTPase"/>
</dbReference>
<feature type="binding site" evidence="7">
    <location>
        <position position="78"/>
    </location>
    <ligand>
        <name>substrate</name>
    </ligand>
</feature>
<dbReference type="GO" id="GO:0016301">
    <property type="term" value="F:kinase activity"/>
    <property type="evidence" value="ECO:0007669"/>
    <property type="project" value="UniProtKB-KW"/>
</dbReference>
<dbReference type="PRINTS" id="PR01100">
    <property type="entry name" value="SHIKIMTKNASE"/>
</dbReference>
<dbReference type="EC" id="2.7.1.71" evidence="7"/>
<evidence type="ECO:0000256" key="5">
    <source>
        <dbReference type="ARBA" id="ARBA00022840"/>
    </source>
</evidence>
<keyword evidence="9" id="KW-1185">Reference proteome</keyword>
<feature type="binding site" evidence="7">
    <location>
        <position position="57"/>
    </location>
    <ligand>
        <name>substrate</name>
    </ligand>
</feature>
<dbReference type="SUPFAM" id="SSF52540">
    <property type="entry name" value="P-loop containing nucleoside triphosphate hydrolases"/>
    <property type="match status" value="1"/>
</dbReference>
<sequence length="163" mass="18467">METIFLIGYMGSGKSTVANILSRKLNLPKIEMDEEIIKKSGKSIPEIFAQWGEEKFRSIETEVLENIPPKGYVVSTGGGVPLRAENQRLMDKGVVVFLNAAWQTIAERLEHDKSRPLWQTDVEENKKRFMDRLNIYTSCADITVDVDGYSPEEIADQIITECL</sequence>
<keyword evidence="2 7" id="KW-0808">Transferase</keyword>
<dbReference type="InterPro" id="IPR000623">
    <property type="entry name" value="Shikimate_kinase/TSH1"/>
</dbReference>
<organism evidence="8 9">
    <name type="scientific">Thalassobacillus hwangdonensis</name>
    <dbReference type="NCBI Taxonomy" id="546108"/>
    <lineage>
        <taxon>Bacteria</taxon>
        <taxon>Bacillati</taxon>
        <taxon>Bacillota</taxon>
        <taxon>Bacilli</taxon>
        <taxon>Bacillales</taxon>
        <taxon>Bacillaceae</taxon>
        <taxon>Thalassobacillus</taxon>
    </lineage>
</organism>
<protein>
    <recommendedName>
        <fullName evidence="7">Shikimate kinase</fullName>
        <shortName evidence="7">SK</shortName>
        <ecNumber evidence="7">2.7.1.71</ecNumber>
    </recommendedName>
</protein>
<keyword evidence="5 7" id="KW-0067">ATP-binding</keyword>
<feature type="binding site" evidence="7">
    <location>
        <position position="33"/>
    </location>
    <ligand>
        <name>substrate</name>
    </ligand>
</feature>
<evidence type="ECO:0000256" key="4">
    <source>
        <dbReference type="ARBA" id="ARBA00022777"/>
    </source>
</evidence>
<dbReference type="HAMAP" id="MF_00109">
    <property type="entry name" value="Shikimate_kinase"/>
    <property type="match status" value="1"/>
</dbReference>
<keyword evidence="6 7" id="KW-0057">Aromatic amino acid biosynthesis</keyword>
<keyword evidence="7" id="KW-0963">Cytoplasm</keyword>
<comment type="pathway">
    <text evidence="7">Metabolic intermediate biosynthesis; chorismate biosynthesis; chorismate from D-erythrose 4-phosphate and phosphoenolpyruvate: step 5/7.</text>
</comment>
<dbReference type="PANTHER" id="PTHR21087">
    <property type="entry name" value="SHIKIMATE KINASE"/>
    <property type="match status" value="1"/>
</dbReference>
<comment type="subunit">
    <text evidence="7">Monomer.</text>
</comment>
<dbReference type="Pfam" id="PF01202">
    <property type="entry name" value="SKI"/>
    <property type="match status" value="1"/>
</dbReference>
<feature type="binding site" evidence="7">
    <location>
        <begin position="11"/>
        <end position="16"/>
    </location>
    <ligand>
        <name>ATP</name>
        <dbReference type="ChEBI" id="CHEBI:30616"/>
    </ligand>
</feature>
<dbReference type="EMBL" id="JBHTKL010000001">
    <property type="protein sequence ID" value="MFD1018729.1"/>
    <property type="molecule type" value="Genomic_DNA"/>
</dbReference>
<keyword evidence="7" id="KW-0460">Magnesium</keyword>
<dbReference type="Proteomes" id="UP001596990">
    <property type="component" value="Unassembled WGS sequence"/>
</dbReference>
<gene>
    <name evidence="7" type="primary">aroK</name>
    <name evidence="8" type="ORF">ACFQ2J_05885</name>
</gene>
<dbReference type="CDD" id="cd00464">
    <property type="entry name" value="SK"/>
    <property type="match status" value="1"/>
</dbReference>
<proteinExistence type="inferred from homology"/>
<evidence type="ECO:0000313" key="8">
    <source>
        <dbReference type="EMBL" id="MFD1018729.1"/>
    </source>
</evidence>
<feature type="binding site" evidence="7">
    <location>
        <position position="115"/>
    </location>
    <ligand>
        <name>ATP</name>
        <dbReference type="ChEBI" id="CHEBI:30616"/>
    </ligand>
</feature>
<feature type="binding site" evidence="7">
    <location>
        <position position="15"/>
    </location>
    <ligand>
        <name>Mg(2+)</name>
        <dbReference type="ChEBI" id="CHEBI:18420"/>
    </ligand>
</feature>
<comment type="catalytic activity">
    <reaction evidence="7">
        <text>shikimate + ATP = 3-phosphoshikimate + ADP + H(+)</text>
        <dbReference type="Rhea" id="RHEA:13121"/>
        <dbReference type="ChEBI" id="CHEBI:15378"/>
        <dbReference type="ChEBI" id="CHEBI:30616"/>
        <dbReference type="ChEBI" id="CHEBI:36208"/>
        <dbReference type="ChEBI" id="CHEBI:145989"/>
        <dbReference type="ChEBI" id="CHEBI:456216"/>
        <dbReference type="EC" id="2.7.1.71"/>
    </reaction>
</comment>
<keyword evidence="4 7" id="KW-0418">Kinase</keyword>
<comment type="cofactor">
    <cofactor evidence="7">
        <name>Mg(2+)</name>
        <dbReference type="ChEBI" id="CHEBI:18420"/>
    </cofactor>
    <text evidence="7">Binds 1 Mg(2+) ion per subunit.</text>
</comment>
<keyword evidence="1 7" id="KW-0028">Amino-acid biosynthesis</keyword>
<comment type="function">
    <text evidence="7">Catalyzes the specific phosphorylation of the 3-hydroxyl group of shikimic acid using ATP as a cosubstrate.</text>
</comment>
<evidence type="ECO:0000256" key="3">
    <source>
        <dbReference type="ARBA" id="ARBA00022741"/>
    </source>
</evidence>
<dbReference type="InterPro" id="IPR031322">
    <property type="entry name" value="Shikimate/glucono_kinase"/>
</dbReference>
<comment type="subcellular location">
    <subcellularLocation>
        <location evidence="7">Cytoplasm</location>
    </subcellularLocation>
</comment>
<evidence type="ECO:0000256" key="6">
    <source>
        <dbReference type="ARBA" id="ARBA00023141"/>
    </source>
</evidence>
<dbReference type="RefSeq" id="WP_386057449.1">
    <property type="nucleotide sequence ID" value="NZ_JBHTKL010000001.1"/>
</dbReference>
<feature type="binding site" evidence="7">
    <location>
        <position position="132"/>
    </location>
    <ligand>
        <name>substrate</name>
    </ligand>
</feature>
<accession>A0ABW3L2C2</accession>
<evidence type="ECO:0000256" key="2">
    <source>
        <dbReference type="ARBA" id="ARBA00022679"/>
    </source>
</evidence>
<evidence type="ECO:0000313" key="9">
    <source>
        <dbReference type="Proteomes" id="UP001596990"/>
    </source>
</evidence>
<reference evidence="9" key="1">
    <citation type="journal article" date="2019" name="Int. J. Syst. Evol. Microbiol.">
        <title>The Global Catalogue of Microorganisms (GCM) 10K type strain sequencing project: providing services to taxonomists for standard genome sequencing and annotation.</title>
        <authorList>
            <consortium name="The Broad Institute Genomics Platform"/>
            <consortium name="The Broad Institute Genome Sequencing Center for Infectious Disease"/>
            <person name="Wu L."/>
            <person name="Ma J."/>
        </authorList>
    </citation>
    <scope>NUCLEOTIDE SEQUENCE [LARGE SCALE GENOMIC DNA]</scope>
    <source>
        <strain evidence="9">CCUG 56607</strain>
    </source>
</reference>
<evidence type="ECO:0000256" key="1">
    <source>
        <dbReference type="ARBA" id="ARBA00022605"/>
    </source>
</evidence>
<name>A0ABW3L2C2_9BACI</name>
<comment type="caution">
    <text evidence="7">Lacks conserved residue(s) required for the propagation of feature annotation.</text>
</comment>
<keyword evidence="3 7" id="KW-0547">Nucleotide-binding</keyword>
<evidence type="ECO:0000256" key="7">
    <source>
        <dbReference type="HAMAP-Rule" id="MF_00109"/>
    </source>
</evidence>
<dbReference type="PANTHER" id="PTHR21087:SF16">
    <property type="entry name" value="SHIKIMATE KINASE 1, CHLOROPLASTIC"/>
    <property type="match status" value="1"/>
</dbReference>